<reference evidence="2" key="1">
    <citation type="submission" date="2019-08" db="EMBL/GenBank/DDBJ databases">
        <title>The genome of the North American firefly Photinus pyralis.</title>
        <authorList>
            <consortium name="Photinus pyralis genome working group"/>
            <person name="Fallon T.R."/>
            <person name="Sander Lower S.E."/>
            <person name="Weng J.-K."/>
        </authorList>
    </citation>
    <scope>NUCLEOTIDE SEQUENCE</scope>
    <source>
        <strain evidence="2">TRF0915ILg1</strain>
        <tissue evidence="2">Whole body</tissue>
    </source>
</reference>
<comment type="caution">
    <text evidence="2">The sequence shown here is derived from an EMBL/GenBank/DDBJ whole genome shotgun (WGS) entry which is preliminary data.</text>
</comment>
<gene>
    <name evidence="2" type="ORF">ILUMI_24124</name>
</gene>
<name>A0A8K0CD76_IGNLU</name>
<organism evidence="2 3">
    <name type="scientific">Ignelater luminosus</name>
    <name type="common">Cucubano</name>
    <name type="synonym">Pyrophorus luminosus</name>
    <dbReference type="NCBI Taxonomy" id="2038154"/>
    <lineage>
        <taxon>Eukaryota</taxon>
        <taxon>Metazoa</taxon>
        <taxon>Ecdysozoa</taxon>
        <taxon>Arthropoda</taxon>
        <taxon>Hexapoda</taxon>
        <taxon>Insecta</taxon>
        <taxon>Pterygota</taxon>
        <taxon>Neoptera</taxon>
        <taxon>Endopterygota</taxon>
        <taxon>Coleoptera</taxon>
        <taxon>Polyphaga</taxon>
        <taxon>Elateriformia</taxon>
        <taxon>Elateroidea</taxon>
        <taxon>Elateridae</taxon>
        <taxon>Agrypninae</taxon>
        <taxon>Pyrophorini</taxon>
        <taxon>Ignelater</taxon>
    </lineage>
</organism>
<feature type="compositionally biased region" description="Pro residues" evidence="1">
    <location>
        <begin position="77"/>
        <end position="87"/>
    </location>
</feature>
<dbReference type="Proteomes" id="UP000801492">
    <property type="component" value="Unassembled WGS sequence"/>
</dbReference>
<keyword evidence="3" id="KW-1185">Reference proteome</keyword>
<dbReference type="EMBL" id="VTPC01090658">
    <property type="protein sequence ID" value="KAF2882052.1"/>
    <property type="molecule type" value="Genomic_DNA"/>
</dbReference>
<sequence>MEELRILAPDITCLEDFFGYDPENSPFVYDSSTEDAINPDWPPLETPQEPPDTEAPKKSKSKKKPNKRQRQREAVPPEEPPSHPSPTLPESQPDEDQQRRQGAITRSHARKTKQVKLCDKHAPPTDSVPDPTPTTRRRFPGSWSPPRQKKTPSIRGRNATGPHG</sequence>
<evidence type="ECO:0000313" key="2">
    <source>
        <dbReference type="EMBL" id="KAF2882052.1"/>
    </source>
</evidence>
<proteinExistence type="predicted"/>
<evidence type="ECO:0000256" key="1">
    <source>
        <dbReference type="SAM" id="MobiDB-lite"/>
    </source>
</evidence>
<feature type="compositionally biased region" description="Pro residues" evidence="1">
    <location>
        <begin position="40"/>
        <end position="50"/>
    </location>
</feature>
<feature type="region of interest" description="Disordered" evidence="1">
    <location>
        <begin position="16"/>
        <end position="164"/>
    </location>
</feature>
<accession>A0A8K0CD76</accession>
<feature type="compositionally biased region" description="Basic residues" evidence="1">
    <location>
        <begin position="58"/>
        <end position="70"/>
    </location>
</feature>
<protein>
    <submittedName>
        <fullName evidence="2">Uncharacterized protein</fullName>
    </submittedName>
</protein>
<dbReference type="AlphaFoldDB" id="A0A8K0CD76"/>
<evidence type="ECO:0000313" key="3">
    <source>
        <dbReference type="Proteomes" id="UP000801492"/>
    </source>
</evidence>